<reference evidence="2 3" key="1">
    <citation type="submission" date="2024-03" db="EMBL/GenBank/DDBJ databases">
        <title>Whole genome sequencing of Streptomyces racemochromogenes, to identify antimicrobial biosynthetic gene clusters.</title>
        <authorList>
            <person name="Suryawanshi P."/>
            <person name="Krishnaraj P.U."/>
            <person name="Arun Y.P."/>
            <person name="Suryawanshi M.P."/>
            <person name="Rakshit O."/>
        </authorList>
    </citation>
    <scope>NUCLEOTIDE SEQUENCE [LARGE SCALE GENOMIC DNA]</scope>
    <source>
        <strain evidence="2 3">AUDT626</strain>
    </source>
</reference>
<evidence type="ECO:0000313" key="2">
    <source>
        <dbReference type="EMBL" id="MFH7595596.1"/>
    </source>
</evidence>
<dbReference type="EMBL" id="JBBDHD010000020">
    <property type="protein sequence ID" value="MFH7595596.1"/>
    <property type="molecule type" value="Genomic_DNA"/>
</dbReference>
<dbReference type="Proteomes" id="UP001610631">
    <property type="component" value="Unassembled WGS sequence"/>
</dbReference>
<name>A0ABW7PB61_9ACTN</name>
<keyword evidence="3" id="KW-1185">Reference proteome</keyword>
<feature type="region of interest" description="Disordered" evidence="1">
    <location>
        <begin position="1"/>
        <end position="46"/>
    </location>
</feature>
<accession>A0ABW7PB61</accession>
<proteinExistence type="predicted"/>
<dbReference type="Gene3D" id="2.30.110.10">
    <property type="entry name" value="Electron Transport, Fmn-binding Protein, Chain A"/>
    <property type="match status" value="1"/>
</dbReference>
<dbReference type="SUPFAM" id="SSF50475">
    <property type="entry name" value="FMN-binding split barrel"/>
    <property type="match status" value="1"/>
</dbReference>
<protein>
    <submittedName>
        <fullName evidence="2">Pyridoxamine 5'-phosphate oxidase family protein</fullName>
    </submittedName>
</protein>
<evidence type="ECO:0000313" key="3">
    <source>
        <dbReference type="Proteomes" id="UP001610631"/>
    </source>
</evidence>
<gene>
    <name evidence="2" type="ORF">WDV06_10910</name>
</gene>
<organism evidence="2 3">
    <name type="scientific">Streptomyces racemochromogenes</name>
    <dbReference type="NCBI Taxonomy" id="67353"/>
    <lineage>
        <taxon>Bacteria</taxon>
        <taxon>Bacillati</taxon>
        <taxon>Actinomycetota</taxon>
        <taxon>Actinomycetes</taxon>
        <taxon>Kitasatosporales</taxon>
        <taxon>Streptomycetaceae</taxon>
        <taxon>Streptomyces</taxon>
    </lineage>
</organism>
<sequence length="350" mass="38290">MSPSSAPRGPHLHEAGVARPLAPAGERSAGRGAGRSGATTPLDSAPPGVLDAYRTCEFVTLAKDGTPLAWPTAVARREDGTLLLTTSLAFAQKAFNIRRDGRVALLFSDPTGSGLEHAPQIFVSGRAECPDTVMTGPRGAEEYWRMLFERQPHSRAYLRFPMRPMMSWYYLRLLITVEPEQVIVRPPLEELLNQDLPVVATGTPPLPGAEQLGRTPSAVLAARSASGAPLLARTRPNPTASGFLVEVPPDCPVEPGPASLLVHRHDELLNHMYNALVRGELRRTDAGWLLEPSTVIEPMGSGRASDALRVLRRTKRSTDRYLRRRGLRRPTVQWDRFRALAEPGPRMDGS</sequence>
<evidence type="ECO:0000256" key="1">
    <source>
        <dbReference type="SAM" id="MobiDB-lite"/>
    </source>
</evidence>
<dbReference type="RefSeq" id="WP_395509452.1">
    <property type="nucleotide sequence ID" value="NZ_JBBDHD010000020.1"/>
</dbReference>
<dbReference type="InterPro" id="IPR012349">
    <property type="entry name" value="Split_barrel_FMN-bd"/>
</dbReference>
<comment type="caution">
    <text evidence="2">The sequence shown here is derived from an EMBL/GenBank/DDBJ whole genome shotgun (WGS) entry which is preliminary data.</text>
</comment>